<comment type="caution">
    <text evidence="1">The sequence shown here is derived from an EMBL/GenBank/DDBJ whole genome shotgun (WGS) entry which is preliminary data.</text>
</comment>
<name>X1JHL1_9ZZZZ</name>
<dbReference type="InterPro" id="IPR021799">
    <property type="entry name" value="PIN-like_prokaryotic"/>
</dbReference>
<proteinExistence type="predicted"/>
<protein>
    <recommendedName>
        <fullName evidence="2">PIN domain-containing protein</fullName>
    </recommendedName>
</protein>
<evidence type="ECO:0008006" key="2">
    <source>
        <dbReference type="Google" id="ProtNLM"/>
    </source>
</evidence>
<dbReference type="Pfam" id="PF11848">
    <property type="entry name" value="DUF3368"/>
    <property type="match status" value="1"/>
</dbReference>
<dbReference type="AlphaFoldDB" id="X1JHL1"/>
<accession>X1JHL1</accession>
<organism evidence="1">
    <name type="scientific">marine sediment metagenome</name>
    <dbReference type="NCBI Taxonomy" id="412755"/>
    <lineage>
        <taxon>unclassified sequences</taxon>
        <taxon>metagenomes</taxon>
        <taxon>ecological metagenomes</taxon>
    </lineage>
</organism>
<feature type="non-terminal residue" evidence="1">
    <location>
        <position position="110"/>
    </location>
</feature>
<reference evidence="1" key="1">
    <citation type="journal article" date="2014" name="Front. Microbiol.">
        <title>High frequency of phylogenetically diverse reductive dehalogenase-homologous genes in deep subseafloor sedimentary metagenomes.</title>
        <authorList>
            <person name="Kawai M."/>
            <person name="Futagami T."/>
            <person name="Toyoda A."/>
            <person name="Takaki Y."/>
            <person name="Nishi S."/>
            <person name="Hori S."/>
            <person name="Arai W."/>
            <person name="Tsubouchi T."/>
            <person name="Morono Y."/>
            <person name="Uchiyama I."/>
            <person name="Ito T."/>
            <person name="Fujiyama A."/>
            <person name="Inagaki F."/>
            <person name="Takami H."/>
        </authorList>
    </citation>
    <scope>NUCLEOTIDE SEQUENCE</scope>
    <source>
        <strain evidence="1">Expedition CK06-06</strain>
    </source>
</reference>
<dbReference type="EMBL" id="BARU01040438">
    <property type="protein sequence ID" value="GAH77824.1"/>
    <property type="molecule type" value="Genomic_DNA"/>
</dbReference>
<sequence length="110" mass="12292">MKKLVYDACSLIYLTKIQLKEKLPLLGTIIVSPSVKNELITDINSFSDAKTLKSNFDSKIINESKLKLKEVFSSEYLGRGEKETIEICIKSEGIPVTDDHQAINNALNFG</sequence>
<evidence type="ECO:0000313" key="1">
    <source>
        <dbReference type="EMBL" id="GAH77824.1"/>
    </source>
</evidence>
<gene>
    <name evidence="1" type="ORF">S03H2_62515</name>
</gene>